<evidence type="ECO:0000256" key="12">
    <source>
        <dbReference type="RuleBase" id="RU366059"/>
    </source>
</evidence>
<organism evidence="14 15">
    <name type="scientific">Candidatus Avacidaminococcus intestinavium</name>
    <dbReference type="NCBI Taxonomy" id="2840684"/>
    <lineage>
        <taxon>Bacteria</taxon>
        <taxon>Bacillati</taxon>
        <taxon>Bacillota</taxon>
        <taxon>Negativicutes</taxon>
        <taxon>Acidaminococcales</taxon>
        <taxon>Acidaminococcaceae</taxon>
        <taxon>Acidaminococcaceae incertae sedis</taxon>
        <taxon>Candidatus Avacidaminococcus</taxon>
    </lineage>
</organism>
<comment type="similarity">
    <text evidence="3 11 12">Belongs to the iron-sulfur dependent L-serine dehydratase family.</text>
</comment>
<evidence type="ECO:0000256" key="10">
    <source>
        <dbReference type="ARBA" id="ARBA00049406"/>
    </source>
</evidence>
<reference evidence="14" key="1">
    <citation type="submission" date="2020-10" db="EMBL/GenBank/DDBJ databases">
        <authorList>
            <person name="Gilroy R."/>
        </authorList>
    </citation>
    <scope>NUCLEOTIDE SEQUENCE</scope>
    <source>
        <strain evidence="14">CHK160-1198</strain>
    </source>
</reference>
<dbReference type="NCBIfam" id="TIGR00719">
    <property type="entry name" value="sda_beta"/>
    <property type="match status" value="1"/>
</dbReference>
<evidence type="ECO:0000256" key="11">
    <source>
        <dbReference type="PIRNR" id="PIRNR036692"/>
    </source>
</evidence>
<gene>
    <name evidence="14" type="primary">sdaAB</name>
    <name evidence="14" type="ORF">IAB06_04260</name>
</gene>
<dbReference type="Pfam" id="PF22629">
    <property type="entry name" value="ACT_AHAS_ss"/>
    <property type="match status" value="1"/>
</dbReference>
<dbReference type="Gene3D" id="3.30.1330.90">
    <property type="entry name" value="D-3-phosphoglycerate dehydrogenase, domain 3"/>
    <property type="match status" value="1"/>
</dbReference>
<dbReference type="GO" id="GO:0051539">
    <property type="term" value="F:4 iron, 4 sulfur cluster binding"/>
    <property type="evidence" value="ECO:0007669"/>
    <property type="project" value="UniProtKB-UniRule"/>
</dbReference>
<dbReference type="InterPro" id="IPR029009">
    <property type="entry name" value="ASB_dom_sf"/>
</dbReference>
<dbReference type="SUPFAM" id="SSF143548">
    <property type="entry name" value="Serine metabolism enzymes domain"/>
    <property type="match status" value="1"/>
</dbReference>
<accession>A0A9D1MPT4</accession>
<dbReference type="Gene3D" id="3.30.70.260">
    <property type="match status" value="1"/>
</dbReference>
<dbReference type="InterPro" id="IPR002912">
    <property type="entry name" value="ACT_dom"/>
</dbReference>
<evidence type="ECO:0000259" key="13">
    <source>
        <dbReference type="PROSITE" id="PS51671"/>
    </source>
</evidence>
<dbReference type="FunFam" id="3.30.70.260:FF:000008">
    <property type="entry name" value="D-3-phosphoglycerate dehydrogenase, chloroplastic"/>
    <property type="match status" value="1"/>
</dbReference>
<dbReference type="PROSITE" id="PS51671">
    <property type="entry name" value="ACT"/>
    <property type="match status" value="1"/>
</dbReference>
<evidence type="ECO:0000256" key="1">
    <source>
        <dbReference type="ARBA" id="ARBA00001966"/>
    </source>
</evidence>
<comment type="cofactor">
    <cofactor evidence="1 12">
        <name>[4Fe-4S] cluster</name>
        <dbReference type="ChEBI" id="CHEBI:49883"/>
    </cofactor>
</comment>
<comment type="catalytic activity">
    <reaction evidence="10 11 12">
        <text>L-serine = pyruvate + NH4(+)</text>
        <dbReference type="Rhea" id="RHEA:19169"/>
        <dbReference type="ChEBI" id="CHEBI:15361"/>
        <dbReference type="ChEBI" id="CHEBI:28938"/>
        <dbReference type="ChEBI" id="CHEBI:33384"/>
        <dbReference type="EC" id="4.3.1.17"/>
    </reaction>
</comment>
<dbReference type="GO" id="GO:0003941">
    <property type="term" value="F:L-serine ammonia-lyase activity"/>
    <property type="evidence" value="ECO:0007669"/>
    <property type="project" value="UniProtKB-UniRule"/>
</dbReference>
<dbReference type="GO" id="GO:0006094">
    <property type="term" value="P:gluconeogenesis"/>
    <property type="evidence" value="ECO:0007669"/>
    <property type="project" value="UniProtKB-UniRule"/>
</dbReference>
<sequence length="221" mass="23523">MKLLDIIGPVMIGPSSSHTAGAVRLGLLARGILGEQPSEARIELHGSFARTYRGHGTDLALLAGLMGWRPDDERIPEAKNFAQANNLQYAFEQVNLGELLHPNTVRLHLKGLSGTTCTVMGSSVGGGQVLVTEIDGFPVELNGSLPGLLVPHRDQCGVIALVSQELAVAGINIAGMRVFRTDKGGIAIMIIECDQAVDLETIKKVELLPAVESVRFINSVL</sequence>
<dbReference type="Proteomes" id="UP000824099">
    <property type="component" value="Unassembled WGS sequence"/>
</dbReference>
<dbReference type="Pfam" id="PF03315">
    <property type="entry name" value="SDH_beta"/>
    <property type="match status" value="1"/>
</dbReference>
<reference evidence="14" key="2">
    <citation type="journal article" date="2021" name="PeerJ">
        <title>Extensive microbial diversity within the chicken gut microbiome revealed by metagenomics and culture.</title>
        <authorList>
            <person name="Gilroy R."/>
            <person name="Ravi A."/>
            <person name="Getino M."/>
            <person name="Pursley I."/>
            <person name="Horton D.L."/>
            <person name="Alikhan N.F."/>
            <person name="Baker D."/>
            <person name="Gharbi K."/>
            <person name="Hall N."/>
            <person name="Watson M."/>
            <person name="Adriaenssens E.M."/>
            <person name="Foster-Nyarko E."/>
            <person name="Jarju S."/>
            <person name="Secka A."/>
            <person name="Antonio M."/>
            <person name="Oren A."/>
            <person name="Chaudhuri R.R."/>
            <person name="La Ragione R."/>
            <person name="Hildebrand F."/>
            <person name="Pallen M.J."/>
        </authorList>
    </citation>
    <scope>NUCLEOTIDE SEQUENCE</scope>
    <source>
        <strain evidence="14">CHK160-1198</strain>
    </source>
</reference>
<keyword evidence="4 11" id="KW-0312">Gluconeogenesis</keyword>
<feature type="domain" description="ACT" evidence="13">
    <location>
        <begin position="147"/>
        <end position="219"/>
    </location>
</feature>
<dbReference type="InterPro" id="IPR045865">
    <property type="entry name" value="ACT-like_dom_sf"/>
</dbReference>
<evidence type="ECO:0000256" key="3">
    <source>
        <dbReference type="ARBA" id="ARBA00008636"/>
    </source>
</evidence>
<evidence type="ECO:0000256" key="5">
    <source>
        <dbReference type="ARBA" id="ARBA00022485"/>
    </source>
</evidence>
<dbReference type="PANTHER" id="PTHR30182:SF12">
    <property type="entry name" value="L-SERINE DEHYDRATASE, BETA CHAIN-RELATED"/>
    <property type="match status" value="1"/>
</dbReference>
<evidence type="ECO:0000256" key="9">
    <source>
        <dbReference type="ARBA" id="ARBA00023239"/>
    </source>
</evidence>
<evidence type="ECO:0000256" key="4">
    <source>
        <dbReference type="ARBA" id="ARBA00022432"/>
    </source>
</evidence>
<dbReference type="EMBL" id="DVNI01000065">
    <property type="protein sequence ID" value="HIU64239.1"/>
    <property type="molecule type" value="Genomic_DNA"/>
</dbReference>
<dbReference type="PANTHER" id="PTHR30182">
    <property type="entry name" value="L-SERINE DEHYDRATASE"/>
    <property type="match status" value="1"/>
</dbReference>
<comment type="caution">
    <text evidence="14">The sequence shown here is derived from an EMBL/GenBank/DDBJ whole genome shotgun (WGS) entry which is preliminary data.</text>
</comment>
<keyword evidence="6 11" id="KW-0479">Metal-binding</keyword>
<dbReference type="CDD" id="cd04903">
    <property type="entry name" value="ACT_LSD"/>
    <property type="match status" value="1"/>
</dbReference>
<dbReference type="InterPro" id="IPR051318">
    <property type="entry name" value="Fe-S_L-Ser"/>
</dbReference>
<dbReference type="InterPro" id="IPR005131">
    <property type="entry name" value="Ser_deHydtase_bsu"/>
</dbReference>
<dbReference type="InterPro" id="IPR054480">
    <property type="entry name" value="AHAS_small-like_ACT"/>
</dbReference>
<dbReference type="InterPro" id="IPR004643">
    <property type="entry name" value="Fe-S_L-Ser_bsu"/>
</dbReference>
<evidence type="ECO:0000313" key="14">
    <source>
        <dbReference type="EMBL" id="HIU64239.1"/>
    </source>
</evidence>
<keyword evidence="9 11" id="KW-0456">Lyase</keyword>
<dbReference type="AlphaFoldDB" id="A0A9D1MPT4"/>
<evidence type="ECO:0000256" key="7">
    <source>
        <dbReference type="ARBA" id="ARBA00023004"/>
    </source>
</evidence>
<dbReference type="GO" id="GO:0046872">
    <property type="term" value="F:metal ion binding"/>
    <property type="evidence" value="ECO:0007669"/>
    <property type="project" value="UniProtKB-UniRule"/>
</dbReference>
<evidence type="ECO:0000256" key="6">
    <source>
        <dbReference type="ARBA" id="ARBA00022723"/>
    </source>
</evidence>
<evidence type="ECO:0000313" key="15">
    <source>
        <dbReference type="Proteomes" id="UP000824099"/>
    </source>
</evidence>
<evidence type="ECO:0000256" key="8">
    <source>
        <dbReference type="ARBA" id="ARBA00023014"/>
    </source>
</evidence>
<dbReference type="PIRSF" id="PIRSF036692">
    <property type="entry name" value="SDH_B"/>
    <property type="match status" value="1"/>
</dbReference>
<keyword evidence="7 11" id="KW-0408">Iron</keyword>
<dbReference type="SUPFAM" id="SSF55021">
    <property type="entry name" value="ACT-like"/>
    <property type="match status" value="1"/>
</dbReference>
<protein>
    <recommendedName>
        <fullName evidence="11">L-serine deaminase</fullName>
    </recommendedName>
</protein>
<keyword evidence="8 11" id="KW-0411">Iron-sulfur</keyword>
<proteinExistence type="inferred from homology"/>
<name>A0A9D1MPT4_9FIRM</name>
<comment type="pathway">
    <text evidence="2 11">Carbohydrate biosynthesis; gluconeogenesis.</text>
</comment>
<evidence type="ECO:0000256" key="2">
    <source>
        <dbReference type="ARBA" id="ARBA00004742"/>
    </source>
</evidence>
<keyword evidence="5 11" id="KW-0004">4Fe-4S</keyword>